<evidence type="ECO:0000256" key="11">
    <source>
        <dbReference type="ARBA" id="ARBA00022801"/>
    </source>
</evidence>
<comment type="pathway">
    <text evidence="4">Amino-acid biosynthesis; L-histidine biosynthesis; L-histidine from 5-phospho-alpha-D-ribose 1-diphosphate: step 9/9.</text>
</comment>
<dbReference type="Pfam" id="PF01502">
    <property type="entry name" value="PRA-CH"/>
    <property type="match status" value="1"/>
</dbReference>
<comment type="pathway">
    <text evidence="5">Amino-acid biosynthesis; L-histidine biosynthesis; L-histidine from 5-phospho-alpha-D-ribose 1-diphosphate: step 3/9.</text>
</comment>
<comment type="caution">
    <text evidence="22">The sequence shown here is derived from an EMBL/GenBank/DDBJ whole genome shotgun (WGS) entry which is preliminary data.</text>
</comment>
<name>A0ABQ0CTJ1_9HYPO</name>
<evidence type="ECO:0000256" key="5">
    <source>
        <dbReference type="ARBA" id="ARBA00005169"/>
    </source>
</evidence>
<dbReference type="NCBIfam" id="TIGR03188">
    <property type="entry name" value="histidine_hisI"/>
    <property type="match status" value="1"/>
</dbReference>
<keyword evidence="23" id="KW-1185">Reference proteome</keyword>
<organism evidence="22 23">
    <name type="scientific">Epichloe bromicola</name>
    <dbReference type="NCBI Taxonomy" id="79588"/>
    <lineage>
        <taxon>Eukaryota</taxon>
        <taxon>Fungi</taxon>
        <taxon>Dikarya</taxon>
        <taxon>Ascomycota</taxon>
        <taxon>Pezizomycotina</taxon>
        <taxon>Sordariomycetes</taxon>
        <taxon>Hypocreomycetidae</taxon>
        <taxon>Hypocreales</taxon>
        <taxon>Clavicipitaceae</taxon>
        <taxon>Epichloe</taxon>
    </lineage>
</organism>
<evidence type="ECO:0000256" key="19">
    <source>
        <dbReference type="PIRNR" id="PIRNR001257"/>
    </source>
</evidence>
<dbReference type="Pfam" id="PF01503">
    <property type="entry name" value="PRA-PH"/>
    <property type="match status" value="1"/>
</dbReference>
<dbReference type="Gene3D" id="1.20.5.1300">
    <property type="match status" value="1"/>
</dbReference>
<dbReference type="Pfam" id="PF00815">
    <property type="entry name" value="Histidinol_dh"/>
    <property type="match status" value="1"/>
</dbReference>
<evidence type="ECO:0000256" key="4">
    <source>
        <dbReference type="ARBA" id="ARBA00004940"/>
    </source>
</evidence>
<evidence type="ECO:0000259" key="21">
    <source>
        <dbReference type="Pfam" id="PF01502"/>
    </source>
</evidence>
<dbReference type="PROSITE" id="PS00611">
    <property type="entry name" value="HISOL_DEHYDROGENASE"/>
    <property type="match status" value="1"/>
</dbReference>
<dbReference type="InterPro" id="IPR038019">
    <property type="entry name" value="PRib_AMP_CycHydrolase_sf"/>
</dbReference>
<keyword evidence="15 19" id="KW-0520">NAD</keyword>
<dbReference type="EMBL" id="BAAFGZ010000215">
    <property type="protein sequence ID" value="GAB0136718.1"/>
    <property type="molecule type" value="Genomic_DNA"/>
</dbReference>
<proteinExistence type="inferred from homology"/>
<evidence type="ECO:0000256" key="2">
    <source>
        <dbReference type="ARBA" id="ARBA00001460"/>
    </source>
</evidence>
<evidence type="ECO:0000256" key="6">
    <source>
        <dbReference type="ARBA" id="ARBA00005204"/>
    </source>
</evidence>
<comment type="pathway">
    <text evidence="6">Amino-acid biosynthesis; L-histidine biosynthesis; L-histidine from 5-phospho-alpha-D-ribose 1-diphosphate: step 2/9.</text>
</comment>
<evidence type="ECO:0000256" key="15">
    <source>
        <dbReference type="ARBA" id="ARBA00023027"/>
    </source>
</evidence>
<dbReference type="EC" id="3.6.1.31" evidence="19"/>
<protein>
    <recommendedName>
        <fullName evidence="19">Histidine biosynthesis trifunctional protein</fullName>
    </recommendedName>
    <domain>
        <recommendedName>
            <fullName evidence="19">Phosphoribosyl-AMP cyclohydrolase</fullName>
            <ecNumber evidence="19">3.5.4.19</ecNumber>
        </recommendedName>
    </domain>
    <domain>
        <recommendedName>
            <fullName evidence="19">Phosphoribosyl-ATP pyrophosphohydrolase</fullName>
            <ecNumber evidence="19">3.6.1.31</ecNumber>
        </recommendedName>
    </domain>
    <domain>
        <recommendedName>
            <fullName evidence="19">Histidinol dehydrogenase</fullName>
            <shortName evidence="19">HDH</shortName>
            <ecNumber evidence="19">1.1.1.23</ecNumber>
        </recommendedName>
    </domain>
</protein>
<evidence type="ECO:0000256" key="17">
    <source>
        <dbReference type="ARBA" id="ARBA00023268"/>
    </source>
</evidence>
<dbReference type="EC" id="3.5.4.19" evidence="19"/>
<dbReference type="PRINTS" id="PR00083">
    <property type="entry name" value="HOLDHDRGNASE"/>
</dbReference>
<keyword evidence="11 19" id="KW-0378">Hydrolase</keyword>
<dbReference type="PIRSF" id="PIRSF001257">
    <property type="entry name" value="His_trifunctional"/>
    <property type="match status" value="1"/>
</dbReference>
<keyword evidence="14 19" id="KW-0560">Oxidoreductase</keyword>
<evidence type="ECO:0000256" key="20">
    <source>
        <dbReference type="SAM" id="MobiDB-lite"/>
    </source>
</evidence>
<evidence type="ECO:0000256" key="10">
    <source>
        <dbReference type="ARBA" id="ARBA00022741"/>
    </source>
</evidence>
<comment type="similarity">
    <text evidence="7 19">In the C-terminal section; belongs to the histidinol dehydrogenase family.</text>
</comment>
<dbReference type="InterPro" id="IPR008179">
    <property type="entry name" value="HisE"/>
</dbReference>
<feature type="domain" description="Phosphoribosyl-AMP cyclohydrolase" evidence="21">
    <location>
        <begin position="221"/>
        <end position="291"/>
    </location>
</feature>
<dbReference type="InterPro" id="IPR016298">
    <property type="entry name" value="Histidine_synth_trifunct"/>
</dbReference>
<dbReference type="SUPFAM" id="SSF141734">
    <property type="entry name" value="HisI-like"/>
    <property type="match status" value="1"/>
</dbReference>
<evidence type="ECO:0000256" key="9">
    <source>
        <dbReference type="ARBA" id="ARBA00022723"/>
    </source>
</evidence>
<feature type="compositionally biased region" description="Low complexity" evidence="20">
    <location>
        <begin position="405"/>
        <end position="420"/>
    </location>
</feature>
<dbReference type="SUPFAM" id="SSF101386">
    <property type="entry name" value="all-alpha NTP pyrophosphatases"/>
    <property type="match status" value="1"/>
</dbReference>
<dbReference type="PANTHER" id="PTHR21256:SF2">
    <property type="entry name" value="HISTIDINE BIOSYNTHESIS TRIFUNCTIONAL PROTEIN"/>
    <property type="match status" value="1"/>
</dbReference>
<evidence type="ECO:0000256" key="13">
    <source>
        <dbReference type="ARBA" id="ARBA00022840"/>
    </source>
</evidence>
<dbReference type="PANTHER" id="PTHR21256">
    <property type="entry name" value="HISTIDINOL DEHYDROGENASE HDH"/>
    <property type="match status" value="1"/>
</dbReference>
<evidence type="ECO:0000256" key="16">
    <source>
        <dbReference type="ARBA" id="ARBA00023102"/>
    </source>
</evidence>
<comment type="catalytic activity">
    <reaction evidence="18 19">
        <text>L-histidinol + 2 NAD(+) + H2O = L-histidine + 2 NADH + 3 H(+)</text>
        <dbReference type="Rhea" id="RHEA:20641"/>
        <dbReference type="ChEBI" id="CHEBI:15377"/>
        <dbReference type="ChEBI" id="CHEBI:15378"/>
        <dbReference type="ChEBI" id="CHEBI:57540"/>
        <dbReference type="ChEBI" id="CHEBI:57595"/>
        <dbReference type="ChEBI" id="CHEBI:57699"/>
        <dbReference type="ChEBI" id="CHEBI:57945"/>
        <dbReference type="EC" id="1.1.1.23"/>
    </reaction>
</comment>
<keyword evidence="13 19" id="KW-0067">ATP-binding</keyword>
<dbReference type="InterPro" id="IPR012131">
    <property type="entry name" value="Hstdl_DH"/>
</dbReference>
<dbReference type="Gene3D" id="1.10.287.1080">
    <property type="entry name" value="MazG-like"/>
    <property type="match status" value="1"/>
</dbReference>
<sequence>METELPLPFLISVAVPPGLAKLDGLTREEVSLLGNPFLQATPKTQEKLIRFFNRHNYEFHAHIDATALESRDDVVSLLDRGARKVFVAPETLSQFTDFGDRVLPVISKPDLSAASEHGLLIKDFDLSAAESQILIEAAQSTKPRNLYLRPIDDGTPLDKFVEVAKQANAIPVLPSTGLTTDKSATDKLLLSKLIASYWKSDRQDGLIPTVVTDEAGVALGLAYTSDESILEALKTQTGVYQSRKRGLWIKGATSGDTQELVRVALDCDNDTLKFIVKQKGRFCHLQQFGCFGNLHGIPALEQTLLSRKQSAPEGSYTARLFSDEKLLRAKIMEEAEELCDAKTPQEVAFEAADLIYFALTKAISAGASLADIEANLDAKSLKVSRRPGNAKGKWAEKEGVESETAAAAPSKPAAVVDSPAKPTGSRITMQRIDSAKVSEAELLKALQRPSQKSPEAILKIVTPIIDDVRENGDKALLSYTHKFEKATSLTSPVIKAPFPKELMNLDAETIEAIDTSFENIQKFHSAQKEDKPLQVETMPGVVCGRFSRPIERVGLYIPGGTAVLPSTALMLGVPAMVAGCRKLVLASPPREDGSITPEIVYVAHKVGAESIVLAGGAQAVAAMAYGTESVSKVDKILGPGNQFVTAAKMHVSNDTNAGVSIDMPAGPSEVLVVADGEANPAFVASDLLSQAEHGVDSQVILIAVDLSEEQLQAIDDEVHNQAVALPRVDIVRGSIAHSVTVRVKNMQEAMRISNEYAPEHLILQIRDAAKTVDQVVNAGSVFIGEWTPESVGDYSAGVNHSLPTYGFAKQYSGVNLASFMKHITCSNLTAEGLKNVASAVMQLAKVEELEAHRRAVEIRLKHMCER</sequence>
<dbReference type="CDD" id="cd06572">
    <property type="entry name" value="Histidinol_dh"/>
    <property type="match status" value="1"/>
</dbReference>
<dbReference type="CDD" id="cd11546">
    <property type="entry name" value="NTP-PPase_His4"/>
    <property type="match status" value="1"/>
</dbReference>
<evidence type="ECO:0000313" key="23">
    <source>
        <dbReference type="Proteomes" id="UP001562357"/>
    </source>
</evidence>
<keyword evidence="12" id="KW-0862">Zinc</keyword>
<dbReference type="NCBIfam" id="TIGR00069">
    <property type="entry name" value="hisD"/>
    <property type="match status" value="1"/>
</dbReference>
<comment type="cofactor">
    <cofactor evidence="3">
        <name>Zn(2+)</name>
        <dbReference type="ChEBI" id="CHEBI:29105"/>
    </cofactor>
</comment>
<evidence type="ECO:0000256" key="3">
    <source>
        <dbReference type="ARBA" id="ARBA00001947"/>
    </source>
</evidence>
<evidence type="ECO:0000256" key="14">
    <source>
        <dbReference type="ARBA" id="ARBA00023002"/>
    </source>
</evidence>
<comment type="catalytic activity">
    <reaction evidence="2 19">
        <text>1-(5-phospho-beta-D-ribosyl)-ATP + H2O = 1-(5-phospho-beta-D-ribosyl)-5'-AMP + diphosphate + H(+)</text>
        <dbReference type="Rhea" id="RHEA:22828"/>
        <dbReference type="ChEBI" id="CHEBI:15377"/>
        <dbReference type="ChEBI" id="CHEBI:15378"/>
        <dbReference type="ChEBI" id="CHEBI:33019"/>
        <dbReference type="ChEBI" id="CHEBI:59457"/>
        <dbReference type="ChEBI" id="CHEBI:73183"/>
        <dbReference type="EC" id="3.6.1.31"/>
    </reaction>
</comment>
<evidence type="ECO:0000256" key="18">
    <source>
        <dbReference type="ARBA" id="ARBA00049489"/>
    </source>
</evidence>
<keyword evidence="16 19" id="KW-0368">Histidine biosynthesis</keyword>
<dbReference type="EC" id="1.1.1.23" evidence="19"/>
<dbReference type="InterPro" id="IPR001692">
    <property type="entry name" value="Histidinol_DH_CS"/>
</dbReference>
<accession>A0ABQ0CTJ1</accession>
<evidence type="ECO:0000256" key="1">
    <source>
        <dbReference type="ARBA" id="ARBA00000024"/>
    </source>
</evidence>
<evidence type="ECO:0000313" key="22">
    <source>
        <dbReference type="EMBL" id="GAB0136718.1"/>
    </source>
</evidence>
<dbReference type="Proteomes" id="UP001562357">
    <property type="component" value="Unassembled WGS sequence"/>
</dbReference>
<comment type="catalytic activity">
    <reaction evidence="1 19">
        <text>1-(5-phospho-beta-D-ribosyl)-5'-AMP + H2O = 1-(5-phospho-beta-D-ribosyl)-5-[(5-phospho-beta-D-ribosylamino)methylideneamino]imidazole-4-carboxamide</text>
        <dbReference type="Rhea" id="RHEA:20049"/>
        <dbReference type="ChEBI" id="CHEBI:15377"/>
        <dbReference type="ChEBI" id="CHEBI:58435"/>
        <dbReference type="ChEBI" id="CHEBI:59457"/>
        <dbReference type="EC" id="3.5.4.19"/>
    </reaction>
</comment>
<gene>
    <name evidence="22" type="primary">g5011</name>
    <name evidence="22" type="ORF">EsDP_00005011</name>
</gene>
<keyword evidence="8 19" id="KW-0028">Amino-acid biosynthesis</keyword>
<dbReference type="HAMAP" id="MF_01024">
    <property type="entry name" value="HisD"/>
    <property type="match status" value="1"/>
</dbReference>
<feature type="region of interest" description="Disordered" evidence="20">
    <location>
        <begin position="387"/>
        <end position="425"/>
    </location>
</feature>
<keyword evidence="9" id="KW-0479">Metal-binding</keyword>
<reference evidence="23" key="1">
    <citation type="submission" date="2024-06" db="EMBL/GenBank/DDBJ databases">
        <title>Draft Genome Sequences of Epichloe bromicola Strains Isolated from Elymus ciliaris.</title>
        <authorList>
            <consortium name="Epichloe bromicola genome sequencing consortium"/>
            <person name="Miura A."/>
            <person name="Imano S."/>
            <person name="Ashida A."/>
            <person name="Sato I."/>
            <person name="Chiba S."/>
            <person name="Tanaka A."/>
            <person name="Camagna M."/>
            <person name="Takemoto D."/>
        </authorList>
    </citation>
    <scope>NUCLEOTIDE SEQUENCE [LARGE SCALE GENOMIC DNA]</scope>
    <source>
        <strain evidence="23">DP</strain>
    </source>
</reference>
<evidence type="ECO:0000256" key="12">
    <source>
        <dbReference type="ARBA" id="ARBA00022833"/>
    </source>
</evidence>
<dbReference type="Gene3D" id="3.10.20.810">
    <property type="entry name" value="Phosphoribosyl-AMP cyclohydrolase"/>
    <property type="match status" value="1"/>
</dbReference>
<dbReference type="InterPro" id="IPR002496">
    <property type="entry name" value="PRib_AMP_CycHydrolase_dom"/>
</dbReference>
<keyword evidence="10 19" id="KW-0547">Nucleotide-binding</keyword>
<dbReference type="Gene3D" id="3.40.50.1980">
    <property type="entry name" value="Nitrogenase molybdenum iron protein domain"/>
    <property type="match status" value="2"/>
</dbReference>
<evidence type="ECO:0000256" key="8">
    <source>
        <dbReference type="ARBA" id="ARBA00022605"/>
    </source>
</evidence>
<dbReference type="InterPro" id="IPR021130">
    <property type="entry name" value="PRib-ATP_PPHydrolase-like"/>
</dbReference>
<dbReference type="InterPro" id="IPR016161">
    <property type="entry name" value="Ald_DH/histidinol_DH"/>
</dbReference>
<dbReference type="SUPFAM" id="SSF53720">
    <property type="entry name" value="ALDH-like"/>
    <property type="match status" value="1"/>
</dbReference>
<keyword evidence="17" id="KW-0511">Multifunctional enzyme</keyword>
<evidence type="ECO:0000256" key="7">
    <source>
        <dbReference type="ARBA" id="ARBA00008260"/>
    </source>
</evidence>